<gene>
    <name evidence="6" type="ORF">NKI27_09035</name>
</gene>
<dbReference type="RefSeq" id="WP_265049335.1">
    <property type="nucleotide sequence ID" value="NZ_CP100390.1"/>
</dbReference>
<evidence type="ECO:0000256" key="1">
    <source>
        <dbReference type="ARBA" id="ARBA00004141"/>
    </source>
</evidence>
<evidence type="ECO:0000256" key="3">
    <source>
        <dbReference type="ARBA" id="ARBA00022989"/>
    </source>
</evidence>
<evidence type="ECO:0000256" key="4">
    <source>
        <dbReference type="ARBA" id="ARBA00023136"/>
    </source>
</evidence>
<dbReference type="Pfam" id="PF02674">
    <property type="entry name" value="Colicin_V"/>
    <property type="match status" value="1"/>
</dbReference>
<dbReference type="InterPro" id="IPR003825">
    <property type="entry name" value="Colicin-V_CvpA"/>
</dbReference>
<feature type="transmembrane region" description="Helical" evidence="5">
    <location>
        <begin position="101"/>
        <end position="122"/>
    </location>
</feature>
<feature type="transmembrane region" description="Helical" evidence="5">
    <location>
        <begin position="6"/>
        <end position="22"/>
    </location>
</feature>
<sequence>MFNWADWSIIAIISLSSLFSLKRGFVKEALSLVTWVAAFIIARTFNPNLQTLLIDVIDTVVFRAVAAFAILFIGTLIVGAIINNLIGLLVKITGLSTTDRLLGVIFGVARGVIIVVVTIALLRVTPVVEDTWWRDSVMISKLQVLEQWSRSMFEDQFSVFTS</sequence>
<organism evidence="6 7">
    <name type="scientific">Alkalimarinus alittae</name>
    <dbReference type="NCBI Taxonomy" id="2961619"/>
    <lineage>
        <taxon>Bacteria</taxon>
        <taxon>Pseudomonadati</taxon>
        <taxon>Pseudomonadota</taxon>
        <taxon>Gammaproteobacteria</taxon>
        <taxon>Alteromonadales</taxon>
        <taxon>Alteromonadaceae</taxon>
        <taxon>Alkalimarinus</taxon>
    </lineage>
</organism>
<keyword evidence="2 5" id="KW-0812">Transmembrane</keyword>
<dbReference type="EMBL" id="CP100390">
    <property type="protein sequence ID" value="UZE97860.1"/>
    <property type="molecule type" value="Genomic_DNA"/>
</dbReference>
<dbReference type="PANTHER" id="PTHR36926">
    <property type="entry name" value="COLICIN V PRODUCTION PROTEIN"/>
    <property type="match status" value="1"/>
</dbReference>
<accession>A0ABY6N756</accession>
<comment type="subcellular location">
    <subcellularLocation>
        <location evidence="1">Membrane</location>
        <topology evidence="1">Multi-pass membrane protein</topology>
    </subcellularLocation>
</comment>
<feature type="transmembrane region" description="Helical" evidence="5">
    <location>
        <begin position="29"/>
        <end position="45"/>
    </location>
</feature>
<dbReference type="PANTHER" id="PTHR36926:SF1">
    <property type="entry name" value="COLICIN V PRODUCTION PROTEIN"/>
    <property type="match status" value="1"/>
</dbReference>
<evidence type="ECO:0000256" key="5">
    <source>
        <dbReference type="SAM" id="Phobius"/>
    </source>
</evidence>
<feature type="transmembrane region" description="Helical" evidence="5">
    <location>
        <begin position="65"/>
        <end position="89"/>
    </location>
</feature>
<keyword evidence="4 5" id="KW-0472">Membrane</keyword>
<reference evidence="6" key="1">
    <citation type="submission" date="2022-06" db="EMBL/GenBank/DDBJ databases">
        <title>Alkalimarinus sp. nov., isolated from gut of a Alitta virens.</title>
        <authorList>
            <person name="Yang A.I."/>
            <person name="Shin N.-R."/>
        </authorList>
    </citation>
    <scope>NUCLEOTIDE SEQUENCE</scope>
    <source>
        <strain evidence="6">A2M4</strain>
    </source>
</reference>
<dbReference type="Proteomes" id="UP001163739">
    <property type="component" value="Chromosome"/>
</dbReference>
<keyword evidence="7" id="KW-1185">Reference proteome</keyword>
<evidence type="ECO:0000313" key="6">
    <source>
        <dbReference type="EMBL" id="UZE97860.1"/>
    </source>
</evidence>
<evidence type="ECO:0000313" key="7">
    <source>
        <dbReference type="Proteomes" id="UP001163739"/>
    </source>
</evidence>
<dbReference type="InterPro" id="IPR052719">
    <property type="entry name" value="CvpA-like"/>
</dbReference>
<protein>
    <submittedName>
        <fullName evidence="6">CvpA family protein</fullName>
    </submittedName>
</protein>
<keyword evidence="3 5" id="KW-1133">Transmembrane helix</keyword>
<proteinExistence type="predicted"/>
<name>A0ABY6N756_9ALTE</name>
<evidence type="ECO:0000256" key="2">
    <source>
        <dbReference type="ARBA" id="ARBA00022692"/>
    </source>
</evidence>